<evidence type="ECO:0000259" key="10">
    <source>
        <dbReference type="PROSITE" id="PS51192"/>
    </source>
</evidence>
<evidence type="ECO:0000313" key="11">
    <source>
        <dbReference type="EMBL" id="CCH59948.1"/>
    </source>
</evidence>
<dbReference type="Gene3D" id="3.40.50.10810">
    <property type="entry name" value="Tandem AAA-ATPase domain"/>
    <property type="match status" value="1"/>
</dbReference>
<gene>
    <name evidence="11" type="primary">TBLA0C01330</name>
    <name evidence="11" type="ORF">TBLA_0C01330</name>
</gene>
<dbReference type="SUPFAM" id="SSF57850">
    <property type="entry name" value="RING/U-box"/>
    <property type="match status" value="1"/>
</dbReference>
<dbReference type="PANTHER" id="PTHR45865">
    <property type="entry name" value="E3 UBIQUITIN-PROTEIN LIGASE SHPRH FAMILY MEMBER"/>
    <property type="match status" value="1"/>
</dbReference>
<feature type="region of interest" description="Disordered" evidence="8">
    <location>
        <begin position="24"/>
        <end position="44"/>
    </location>
</feature>
<dbReference type="InterPro" id="IPR000330">
    <property type="entry name" value="SNF2_N"/>
</dbReference>
<dbReference type="InterPro" id="IPR049730">
    <property type="entry name" value="SNF2/RAD54-like_C"/>
</dbReference>
<dbReference type="InterPro" id="IPR059033">
    <property type="entry name" value="C144_05_dom"/>
</dbReference>
<evidence type="ECO:0000256" key="5">
    <source>
        <dbReference type="ARBA" id="ARBA00022833"/>
    </source>
</evidence>
<dbReference type="RefSeq" id="XP_004179467.1">
    <property type="nucleotide sequence ID" value="XM_004179419.1"/>
</dbReference>
<keyword evidence="12" id="KW-1185">Reference proteome</keyword>
<keyword evidence="2" id="KW-0547">Nucleotide-binding</keyword>
<dbReference type="InterPro" id="IPR018957">
    <property type="entry name" value="Znf_C3HC4_RING-type"/>
</dbReference>
<protein>
    <recommendedName>
        <fullName evidence="13">RING-type domain-containing protein</fullName>
    </recommendedName>
</protein>
<dbReference type="InterPro" id="IPR001650">
    <property type="entry name" value="Helicase_C-like"/>
</dbReference>
<dbReference type="OMA" id="NIMEKKW"/>
<dbReference type="GO" id="GO:0000209">
    <property type="term" value="P:protein polyubiquitination"/>
    <property type="evidence" value="ECO:0007669"/>
    <property type="project" value="TreeGrafter"/>
</dbReference>
<dbReference type="InterPro" id="IPR052583">
    <property type="entry name" value="ATP-helicase/E3_Ub-Ligase"/>
</dbReference>
<dbReference type="SMART" id="SM00184">
    <property type="entry name" value="RING"/>
    <property type="match status" value="1"/>
</dbReference>
<feature type="region of interest" description="Disordered" evidence="8">
    <location>
        <begin position="81"/>
        <end position="114"/>
    </location>
</feature>
<dbReference type="Proteomes" id="UP000002866">
    <property type="component" value="Chromosome 3"/>
</dbReference>
<evidence type="ECO:0000313" key="12">
    <source>
        <dbReference type="Proteomes" id="UP000002866"/>
    </source>
</evidence>
<feature type="compositionally biased region" description="Basic and acidic residues" evidence="8">
    <location>
        <begin position="91"/>
        <end position="105"/>
    </location>
</feature>
<dbReference type="GeneID" id="14494928"/>
<accession>I2H0P6</accession>
<evidence type="ECO:0000256" key="2">
    <source>
        <dbReference type="ARBA" id="ARBA00022741"/>
    </source>
</evidence>
<dbReference type="Gene3D" id="3.40.50.300">
    <property type="entry name" value="P-loop containing nucleotide triphosphate hydrolases"/>
    <property type="match status" value="1"/>
</dbReference>
<dbReference type="CDD" id="cd18793">
    <property type="entry name" value="SF2_C_SNF"/>
    <property type="match status" value="1"/>
</dbReference>
<dbReference type="FunCoup" id="I2H0P6">
    <property type="interactions" value="253"/>
</dbReference>
<dbReference type="GO" id="GO:0005634">
    <property type="term" value="C:nucleus"/>
    <property type="evidence" value="ECO:0007669"/>
    <property type="project" value="TreeGrafter"/>
</dbReference>
<dbReference type="InterPro" id="IPR013083">
    <property type="entry name" value="Znf_RING/FYVE/PHD"/>
</dbReference>
<evidence type="ECO:0000256" key="8">
    <source>
        <dbReference type="SAM" id="MobiDB-lite"/>
    </source>
</evidence>
<dbReference type="InParanoid" id="I2H0P6"/>
<dbReference type="SMART" id="SM00487">
    <property type="entry name" value="DEXDc"/>
    <property type="match status" value="1"/>
</dbReference>
<dbReference type="SMART" id="SM00490">
    <property type="entry name" value="HELICc"/>
    <property type="match status" value="1"/>
</dbReference>
<evidence type="ECO:0000256" key="4">
    <source>
        <dbReference type="ARBA" id="ARBA00022801"/>
    </source>
</evidence>
<dbReference type="SUPFAM" id="SSF52540">
    <property type="entry name" value="P-loop containing nucleoside triphosphate hydrolases"/>
    <property type="match status" value="2"/>
</dbReference>
<dbReference type="EMBL" id="HE806318">
    <property type="protein sequence ID" value="CCH59948.1"/>
    <property type="molecule type" value="Genomic_DNA"/>
</dbReference>
<sequence length="1452" mass="168276">MNNTSEIDNRAIKQAYRVQHSAAECNRAAHHSSNKERRRKNKIPSRMAIKMPSNSLPHQVFSIPDPVAVAQVIPRWNSLPLSELPSTDSKQPQKNDKTAAEDRPMAKKRKIEPSSVMHALPDLQLPFREGERGSVEQQQEQPFPSGKLGWLEEEIELADVRLRYDPRDAVLEFIAEQDNVSRCSIQSFQLPVLAENQDVANKLLLALVGSSPSLIPTTYRVTISREGIRISRIFFKIQLDAFNKLNKYLISLLDSLYYTPVSSSFFDQDSSKPLHSKFNKFLLDYTKSILPIANTRSIDIDSIQSQLNVNLLPFQKDTVNWLLDKELACNDDNSYNEPNLLQFLNKYIAVGYLQISPDLFYNRFTNYFLSQDSALQLARAEHISSSGDVRVFGTSGLLAEEMGLGKTVEVISLILLNKSHSAGTGKRKTNLIVCPNAIIQQWLLEFDKIISPNSHLKIFHYQGFKHYIQDKPYIDLVEILDEFSSYDIIITTYSIIKSESHYSNYKRNDYRYIPIMKHLKFFRIIIDEAQMLKSAISLAMKTIQDLQTIHTWAVSGTPIQTIKDFQTILSCLRVKPLNILPNFITNLYKGKRNNIRFNLNDILQIFQDLNLSIRHSKNDVANQINIPKQTHILVPLRFYPVERDNYQTLWNEFLKDSNYNDNGSNETHLSLRELNHWFAQLRHFCCHASPLTKTYTDNINMSISSIQNVDDILNTLILEVQRKINSKIKQNYQLKIHEAQILMEIDKSPLKALEVLKKLEQDLQNSIFASLSNETELKDLQLLLHQTYFFIATAYYFLGSYKLEIIDKTNEDTHSSTMYSDIYSQDQLNTITEFQSLETINYKIANELEIKILSKEIQTVNSNISTIKNQLIDQYDSIYLNQLIPNPDLDPEYNEIISKLNIQSIQYNTLLDQLKDLLYVPIKFDNETKNKNSNNNTIETTEYENSLDLQDKIFSNLSALDYILNNRDSIINSDDSILMKNIKVTNIRNSSVYQKTLLGDLKLIHGKTIKQVFNELKNKNIILMKNQNSKIDNNYLDNLLKSFNDDIKRAKIINKRFNTIYNSKLEYYAQLQKISDSLTQLNLLDESDRNKIILDVIKRQKFEKNLITISNLNSRLKFLNQNKILQDISSTESILNCSICLTSIEIGSILKCGHYYCQDCIWNWLEKSKKKNCPICKIETNINDTYNFKFDSTNNEATILNHEIQSIPKINKEKKRNTTFEFFNDNQYEQFKDLNLVHKMSIRDKFGAKIDFIIKLILYLKVKYENENENEIEIENNFNKISPPQILMYSQNLEFLKIISKVLEIHDIKFILSLSNVANIGSKISQFTKDSSITCLLLNVKSLGSGLNLLNAQHIFLLDPIINKSDELQAINRNYRIGQNSNTFIWNFMIQNSIEENILTYKCKINSQLKRNIEMNDNIGLSNITEFNESDSKTNLDIPLDHLWNCFFQHIL</sequence>
<dbReference type="GO" id="GO:0006974">
    <property type="term" value="P:DNA damage response"/>
    <property type="evidence" value="ECO:0007669"/>
    <property type="project" value="TreeGrafter"/>
</dbReference>
<keyword evidence="4" id="KW-0378">Hydrolase</keyword>
<dbReference type="Pfam" id="PF00176">
    <property type="entry name" value="SNF2-rel_dom"/>
    <property type="match status" value="1"/>
</dbReference>
<dbReference type="GO" id="GO:0061630">
    <property type="term" value="F:ubiquitin protein ligase activity"/>
    <property type="evidence" value="ECO:0007669"/>
    <property type="project" value="TreeGrafter"/>
</dbReference>
<evidence type="ECO:0000256" key="1">
    <source>
        <dbReference type="ARBA" id="ARBA00022723"/>
    </source>
</evidence>
<dbReference type="HOGENOM" id="CLU_001592_2_0_1"/>
<dbReference type="GO" id="GO:0008270">
    <property type="term" value="F:zinc ion binding"/>
    <property type="evidence" value="ECO:0007669"/>
    <property type="project" value="UniProtKB-KW"/>
</dbReference>
<feature type="compositionally biased region" description="Basic residues" evidence="8">
    <location>
        <begin position="28"/>
        <end position="43"/>
    </location>
</feature>
<feature type="domain" description="RING-type" evidence="9">
    <location>
        <begin position="1137"/>
        <end position="1177"/>
    </location>
</feature>
<dbReference type="InterPro" id="IPR017907">
    <property type="entry name" value="Znf_RING_CS"/>
</dbReference>
<dbReference type="InterPro" id="IPR027417">
    <property type="entry name" value="P-loop_NTPase"/>
</dbReference>
<dbReference type="PROSITE" id="PS51192">
    <property type="entry name" value="HELICASE_ATP_BIND_1"/>
    <property type="match status" value="1"/>
</dbReference>
<dbReference type="InterPro" id="IPR014001">
    <property type="entry name" value="Helicase_ATP-bd"/>
</dbReference>
<reference evidence="11 12" key="1">
    <citation type="journal article" date="2011" name="Proc. Natl. Acad. Sci. U.S.A.">
        <title>Evolutionary erosion of yeast sex chromosomes by mating-type switching accidents.</title>
        <authorList>
            <person name="Gordon J.L."/>
            <person name="Armisen D."/>
            <person name="Proux-Wera E."/>
            <person name="Oheigeartaigh S.S."/>
            <person name="Byrne K.P."/>
            <person name="Wolfe K.H."/>
        </authorList>
    </citation>
    <scope>NUCLEOTIDE SEQUENCE [LARGE SCALE GENOMIC DNA]</scope>
    <source>
        <strain evidence="12">ATCC 34711 / CBS 6284 / DSM 70876 / NBRC 10599 / NRRL Y-10934 / UCD 77-7</strain>
    </source>
</reference>
<keyword evidence="3 7" id="KW-0863">Zinc-finger</keyword>
<keyword evidence="1" id="KW-0479">Metal-binding</keyword>
<dbReference type="eggNOG" id="KOG0298">
    <property type="taxonomic scope" value="Eukaryota"/>
</dbReference>
<evidence type="ECO:0008006" key="13">
    <source>
        <dbReference type="Google" id="ProtNLM"/>
    </source>
</evidence>
<dbReference type="PANTHER" id="PTHR45865:SF1">
    <property type="entry name" value="E3 UBIQUITIN-PROTEIN LIGASE SHPRH"/>
    <property type="match status" value="1"/>
</dbReference>
<dbReference type="Pfam" id="PF00271">
    <property type="entry name" value="Helicase_C"/>
    <property type="match status" value="1"/>
</dbReference>
<keyword evidence="5" id="KW-0862">Zinc</keyword>
<dbReference type="GO" id="GO:0016787">
    <property type="term" value="F:hydrolase activity"/>
    <property type="evidence" value="ECO:0007669"/>
    <property type="project" value="UniProtKB-KW"/>
</dbReference>
<dbReference type="STRING" id="1071380.I2H0P6"/>
<keyword evidence="6" id="KW-0067">ATP-binding</keyword>
<dbReference type="Gene3D" id="3.30.40.10">
    <property type="entry name" value="Zinc/RING finger domain, C3HC4 (zinc finger)"/>
    <property type="match status" value="1"/>
</dbReference>
<evidence type="ECO:0000259" key="9">
    <source>
        <dbReference type="PROSITE" id="PS50089"/>
    </source>
</evidence>
<organism evidence="11 12">
    <name type="scientific">Henningerozyma blattae (strain ATCC 34711 / CBS 6284 / DSM 70876 / NBRC 10599 / NRRL Y-10934 / UCD 77-7)</name>
    <name type="common">Yeast</name>
    <name type="synonym">Tetrapisispora blattae</name>
    <dbReference type="NCBI Taxonomy" id="1071380"/>
    <lineage>
        <taxon>Eukaryota</taxon>
        <taxon>Fungi</taxon>
        <taxon>Dikarya</taxon>
        <taxon>Ascomycota</taxon>
        <taxon>Saccharomycotina</taxon>
        <taxon>Saccharomycetes</taxon>
        <taxon>Saccharomycetales</taxon>
        <taxon>Saccharomycetaceae</taxon>
        <taxon>Henningerozyma</taxon>
    </lineage>
</organism>
<evidence type="ECO:0000256" key="6">
    <source>
        <dbReference type="ARBA" id="ARBA00022840"/>
    </source>
</evidence>
<name>I2H0P6_HENB6</name>
<dbReference type="PROSITE" id="PS50089">
    <property type="entry name" value="ZF_RING_2"/>
    <property type="match status" value="1"/>
</dbReference>
<feature type="domain" description="Helicase ATP-binding" evidence="10">
    <location>
        <begin position="387"/>
        <end position="576"/>
    </location>
</feature>
<dbReference type="KEGG" id="tbl:TBLA_0C01330"/>
<dbReference type="InterPro" id="IPR001841">
    <property type="entry name" value="Znf_RING"/>
</dbReference>
<evidence type="ECO:0000256" key="3">
    <source>
        <dbReference type="ARBA" id="ARBA00022771"/>
    </source>
</evidence>
<proteinExistence type="predicted"/>
<evidence type="ECO:0000256" key="7">
    <source>
        <dbReference type="PROSITE-ProRule" id="PRU00175"/>
    </source>
</evidence>
<dbReference type="Pfam" id="PF26021">
    <property type="entry name" value="Ferritin_C144_05"/>
    <property type="match status" value="1"/>
</dbReference>
<dbReference type="OrthoDB" id="5330228at2759"/>
<dbReference type="Pfam" id="PF00097">
    <property type="entry name" value="zf-C3HC4"/>
    <property type="match status" value="1"/>
</dbReference>
<dbReference type="GO" id="GO:0005524">
    <property type="term" value="F:ATP binding"/>
    <property type="evidence" value="ECO:0007669"/>
    <property type="project" value="InterPro"/>
</dbReference>
<dbReference type="InterPro" id="IPR038718">
    <property type="entry name" value="SNF2-like_sf"/>
</dbReference>
<dbReference type="PROSITE" id="PS00518">
    <property type="entry name" value="ZF_RING_1"/>
    <property type="match status" value="1"/>
</dbReference>